<gene>
    <name evidence="1" type="ORF">GT755_00025</name>
</gene>
<dbReference type="EMBL" id="WXEW01000001">
    <property type="protein sequence ID" value="NAS20068.1"/>
    <property type="molecule type" value="Genomic_DNA"/>
</dbReference>
<keyword evidence="2" id="KW-1185">Reference proteome</keyword>
<evidence type="ECO:0008006" key="3">
    <source>
        <dbReference type="Google" id="ProtNLM"/>
    </source>
</evidence>
<evidence type="ECO:0000313" key="1">
    <source>
        <dbReference type="EMBL" id="NAS20068.1"/>
    </source>
</evidence>
<accession>A0A7C9J5C5</accession>
<protein>
    <recommendedName>
        <fullName evidence="3">Tetratricopeptide repeat protein</fullName>
    </recommendedName>
</protein>
<dbReference type="Proteomes" id="UP000479526">
    <property type="component" value="Unassembled WGS sequence"/>
</dbReference>
<dbReference type="AlphaFoldDB" id="A0A7C9J5C5"/>
<name>A0A7C9J5C5_9ACTN</name>
<comment type="caution">
    <text evidence="1">The sequence shown here is derived from an EMBL/GenBank/DDBJ whole genome shotgun (WGS) entry which is preliminary data.</text>
</comment>
<evidence type="ECO:0000313" key="2">
    <source>
        <dbReference type="Proteomes" id="UP000479526"/>
    </source>
</evidence>
<dbReference type="RefSeq" id="WP_161477623.1">
    <property type="nucleotide sequence ID" value="NZ_WXEW01000001.1"/>
</dbReference>
<proteinExistence type="predicted"/>
<organism evidence="1 2">
    <name type="scientific">Herbidospora solisilvae</name>
    <dbReference type="NCBI Taxonomy" id="2696284"/>
    <lineage>
        <taxon>Bacteria</taxon>
        <taxon>Bacillati</taxon>
        <taxon>Actinomycetota</taxon>
        <taxon>Actinomycetes</taxon>
        <taxon>Streptosporangiales</taxon>
        <taxon>Streptosporangiaceae</taxon>
        <taxon>Herbidospora</taxon>
    </lineage>
</organism>
<reference evidence="1 2" key="1">
    <citation type="submission" date="2020-01" db="EMBL/GenBank/DDBJ databases">
        <title>Herbidospora sp. NEAU-GS84 nov., a novel actinomycete isolated from soil.</title>
        <authorList>
            <person name="Han L."/>
        </authorList>
    </citation>
    <scope>NUCLEOTIDE SEQUENCE [LARGE SCALE GENOMIC DNA]</scope>
    <source>
        <strain evidence="1 2">NEAU-GS84</strain>
    </source>
</reference>
<sequence>MTDPFEHQLEIHRAIDTSTGAAGPAAPTDLAALPAYVPRAHDQALAQVVAQAADGHSRIAVLVGGSSTGKTRACWEALHPLRARAEEWRLWHPIDPTRPDAALADLERIGPYTVVWLNEAQFYLADPALGERVAAGLRELLRDPARAPVLVLATLWPAYWDALTTRSGFDAHAQARELLDGHAITVPGAFTDADLNALAGLADADPRLEEAAGQAGDGQVTQYLAGVPVLMDRYRQALPATRAFIHAAMDARRLGCGPHLPLALLAAAAPGYLTDAEWEQSGQDWLQDALEYVTAPCNGIPGILTAARSGIARNQRGSRTVAPNPQPGSGLLYRLADYLDQHGRRYRTEQIPPIDFWTAIAAHADPGDLNALGNAAWARGLYRDAVQLHKHATAHGNPQAAFPLVAHLHTLHPGDQRPAHWAAAHAALDDPSAVTGLLSGLAEVGALEQVAVLAERAAAHVVLDDPSAVAVLLHGLGEVGAFEQVAVLAERAAAHIVLDDPSAVAWLLSGLQEVGAYDRVAMLLAREPAVCVNLDDLFAVERLLRVLGEVGAFEQVAVLAERAAAHVVLDDPNDVAMLLSVLGEIGAFEPVAVLAGRAAAHIVLDEPYGVAVLLRGLQEVGAHRQVDVLTARLPAAEQFWLFLEISGNAERFRFGREPNGDAVAYWTWDDLE</sequence>